<keyword evidence="1" id="KW-1133">Transmembrane helix</keyword>
<evidence type="ECO:0000313" key="3">
    <source>
        <dbReference type="EMBL" id="JAI55661.1"/>
    </source>
</evidence>
<dbReference type="EMBL" id="GDKW01000934">
    <property type="protein sequence ID" value="JAI55661.1"/>
    <property type="molecule type" value="mRNA"/>
</dbReference>
<keyword evidence="1" id="KW-0812">Transmembrane</keyword>
<dbReference type="Gene3D" id="3.40.33.10">
    <property type="entry name" value="CAP"/>
    <property type="match status" value="1"/>
</dbReference>
<dbReference type="PRINTS" id="PR00837">
    <property type="entry name" value="V5TPXLIKE"/>
</dbReference>
<dbReference type="InterPro" id="IPR014044">
    <property type="entry name" value="CAP_dom"/>
</dbReference>
<dbReference type="InterPro" id="IPR035940">
    <property type="entry name" value="CAP_sf"/>
</dbReference>
<keyword evidence="1" id="KW-0472">Membrane</keyword>
<dbReference type="InterPro" id="IPR002413">
    <property type="entry name" value="V5_allergen-like"/>
</dbReference>
<evidence type="ECO:0000256" key="1">
    <source>
        <dbReference type="SAM" id="Phobius"/>
    </source>
</evidence>
<feature type="domain" description="SCP" evidence="2">
    <location>
        <begin position="60"/>
        <end position="219"/>
    </location>
</feature>
<dbReference type="SMR" id="A0A0P4VT29"/>
<dbReference type="PANTHER" id="PTHR10334">
    <property type="entry name" value="CYSTEINE-RICH SECRETORY PROTEIN-RELATED"/>
    <property type="match status" value="1"/>
</dbReference>
<dbReference type="PROSITE" id="PS01009">
    <property type="entry name" value="CRISP_1"/>
    <property type="match status" value="1"/>
</dbReference>
<name>A0A0P4VT29_9HEMI</name>
<dbReference type="AlphaFoldDB" id="A0A0P4VT29"/>
<dbReference type="PRINTS" id="PR00838">
    <property type="entry name" value="V5ALLERGEN"/>
</dbReference>
<dbReference type="PROSITE" id="PS01010">
    <property type="entry name" value="CRISP_2"/>
    <property type="match status" value="1"/>
</dbReference>
<dbReference type="InterPro" id="IPR018244">
    <property type="entry name" value="Allrgn_V5/Tpx1_CS"/>
</dbReference>
<dbReference type="InterPro" id="IPR001283">
    <property type="entry name" value="CRISP-related"/>
</dbReference>
<accession>A0A0P4VT29</accession>
<dbReference type="GO" id="GO:0005576">
    <property type="term" value="C:extracellular region"/>
    <property type="evidence" value="ECO:0007669"/>
    <property type="project" value="UniProtKB-SubCell"/>
</dbReference>
<proteinExistence type="evidence at transcript level"/>
<evidence type="ECO:0000259" key="2">
    <source>
        <dbReference type="SMART" id="SM00198"/>
    </source>
</evidence>
<dbReference type="Pfam" id="PF00188">
    <property type="entry name" value="CAP"/>
    <property type="match status" value="1"/>
</dbReference>
<reference evidence="3" key="1">
    <citation type="journal article" date="2016" name="PLoS Negl. Trop. Dis.">
        <title>A Deep Insight into the Sialome of Rhodnius neglectus, a Vector of Chagas Disease.</title>
        <authorList>
            <person name="Santiago P.B."/>
            <person name="Assumpcao T.C."/>
            <person name="Araujo C.N."/>
            <person name="Bastos I.M."/>
            <person name="Neves D."/>
            <person name="Silva I.G."/>
            <person name="Charneau S."/>
            <person name="Queiroz R.M."/>
            <person name="Raiol T."/>
            <person name="Oliveira J.V."/>
            <person name="Sousa M.V."/>
            <person name="Calvo E."/>
            <person name="Ribeiro J.M."/>
            <person name="Santana J.M."/>
        </authorList>
    </citation>
    <scope>NUCLEOTIDE SEQUENCE</scope>
    <source>
        <tissue evidence="3">Salivary glands</tissue>
    </source>
</reference>
<sequence length="274" mass="31317">MVQYCSLEVGLLASIVFLSSMVLVRPGPRPKTGSDSLREVRSSCKNPSKQFIGLKNINEKDKQLLLNKHNKYREKVAAGKEPPQPKAENMILLTWDSDAALQAKAWASGCDYGHNNPEIKKTKKPMGQNIYMKSSTENGGLEKTFKKYIPEMVKGWYDEVKLYTFGDAFSVKTGHFTQIVWKNTTKVGCGYVYFKERTDYQWFRGYLVCNYSPAGNMEGEEPYKEGRGTCTGNLVASTKYPHLCQKKKEIIIKKLGLFKQIFSYQILFYLTKIY</sequence>
<dbReference type="SMART" id="SM00198">
    <property type="entry name" value="SCP"/>
    <property type="match status" value="1"/>
</dbReference>
<dbReference type="SUPFAM" id="SSF55797">
    <property type="entry name" value="PR-1-like"/>
    <property type="match status" value="1"/>
</dbReference>
<protein>
    <submittedName>
        <fullName evidence="3">Putative salivary scp/antigen 5 protein</fullName>
    </submittedName>
</protein>
<feature type="transmembrane region" description="Helical" evidence="1">
    <location>
        <begin position="6"/>
        <end position="24"/>
    </location>
</feature>
<organism evidence="3">
    <name type="scientific">Rhodnius neglectus</name>
    <dbReference type="NCBI Taxonomy" id="72488"/>
    <lineage>
        <taxon>Eukaryota</taxon>
        <taxon>Metazoa</taxon>
        <taxon>Ecdysozoa</taxon>
        <taxon>Arthropoda</taxon>
        <taxon>Hexapoda</taxon>
        <taxon>Insecta</taxon>
        <taxon>Pterygota</taxon>
        <taxon>Neoptera</taxon>
        <taxon>Paraneoptera</taxon>
        <taxon>Hemiptera</taxon>
        <taxon>Heteroptera</taxon>
        <taxon>Panheteroptera</taxon>
        <taxon>Cimicomorpha</taxon>
        <taxon>Reduviidae</taxon>
        <taxon>Triatominae</taxon>
        <taxon>Rhodnius</taxon>
    </lineage>
</organism>
<dbReference type="CDD" id="cd05380">
    <property type="entry name" value="CAP_euk"/>
    <property type="match status" value="1"/>
</dbReference>